<evidence type="ECO:0000313" key="3">
    <source>
        <dbReference type="Proteomes" id="UP000824782"/>
    </source>
</evidence>
<protein>
    <submittedName>
        <fullName evidence="2">Uncharacterized protein</fullName>
    </submittedName>
</protein>
<proteinExistence type="predicted"/>
<feature type="region of interest" description="Disordered" evidence="1">
    <location>
        <begin position="67"/>
        <end position="117"/>
    </location>
</feature>
<evidence type="ECO:0000256" key="1">
    <source>
        <dbReference type="SAM" id="MobiDB-lite"/>
    </source>
</evidence>
<feature type="compositionally biased region" description="Basic and acidic residues" evidence="1">
    <location>
        <begin position="90"/>
        <end position="101"/>
    </location>
</feature>
<evidence type="ECO:0000313" key="2">
    <source>
        <dbReference type="EMBL" id="KAG8536954.1"/>
    </source>
</evidence>
<name>A0AAV6YNX7_ENGPU</name>
<accession>A0AAV6YNX7</accession>
<comment type="caution">
    <text evidence="2">The sequence shown here is derived from an EMBL/GenBank/DDBJ whole genome shotgun (WGS) entry which is preliminary data.</text>
</comment>
<dbReference type="Proteomes" id="UP000824782">
    <property type="component" value="Unassembled WGS sequence"/>
</dbReference>
<gene>
    <name evidence="2" type="ORF">GDO81_025345</name>
</gene>
<dbReference type="AlphaFoldDB" id="A0AAV6YNX7"/>
<organism evidence="2 3">
    <name type="scientific">Engystomops pustulosus</name>
    <name type="common">Tungara frog</name>
    <name type="synonym">Physalaemus pustulosus</name>
    <dbReference type="NCBI Taxonomy" id="76066"/>
    <lineage>
        <taxon>Eukaryota</taxon>
        <taxon>Metazoa</taxon>
        <taxon>Chordata</taxon>
        <taxon>Craniata</taxon>
        <taxon>Vertebrata</taxon>
        <taxon>Euteleostomi</taxon>
        <taxon>Amphibia</taxon>
        <taxon>Batrachia</taxon>
        <taxon>Anura</taxon>
        <taxon>Neobatrachia</taxon>
        <taxon>Hyloidea</taxon>
        <taxon>Leptodactylidae</taxon>
        <taxon>Leiuperinae</taxon>
        <taxon>Engystomops</taxon>
    </lineage>
</organism>
<reference evidence="2" key="1">
    <citation type="thesis" date="2020" institute="ProQuest LLC" country="789 East Eisenhower Parkway, Ann Arbor, MI, USA">
        <title>Comparative Genomics and Chromosome Evolution.</title>
        <authorList>
            <person name="Mudd A.B."/>
        </authorList>
    </citation>
    <scope>NUCLEOTIDE SEQUENCE</scope>
    <source>
        <strain evidence="2">237g6f4</strain>
        <tissue evidence="2">Blood</tissue>
    </source>
</reference>
<keyword evidence="3" id="KW-1185">Reference proteome</keyword>
<dbReference type="EMBL" id="WNYA01035749">
    <property type="protein sequence ID" value="KAG8536954.1"/>
    <property type="molecule type" value="Genomic_DNA"/>
</dbReference>
<sequence length="117" mass="12772">MNLYRNVLQTRCTVHLPVFNSSIPRNFLHLPTQYTLCPSCPSLARRDRSCNSADHEAIIIISKQSPIPASPVTGEREGATGNPTGITPWLRREGEGAEGDRLTPAASLCINPSSPYL</sequence>